<dbReference type="PANTHER" id="PTHR24346:SF21">
    <property type="entry name" value="SERINE_THREONINE-PROTEIN KINASE MARK1"/>
    <property type="match status" value="1"/>
</dbReference>
<sequence>LLPLSDLKSGHGVMLLLENPKPGSLMYPYSSASPSNPPVVVAPDSDATSAMLLPGQPQSPTAMLYTPPAYASGPPQQKPAYLNNNNGGNSTAGAAANNTANPSTTNNGALSDIMSHSLMQSPNPQQANNNTGSFYCWPPPSSTGAPASTMDAARLPHLAQRRGGGGGTAYRISSQNPPPDFSHAQYYFRQQQQQQQLAPHNAASGTGGYGCVSSKLMGSGSVATTASSSSSNNWKERPHVGKYSLIRTIGKGNFAKVKLAQHVTTGMELYLVLKLYARVKQVKQCPLVGNLHLNLKDPSDAKRKSMAYRLMQNGFDGVYLNHFFLAMNHPDSSSSVMSPAASDLIALGMSVFLLNCRVAVKVIDKTQLNPTSLRKLFREVRIMKTLDHPNIIKLLEVIESEKHLYLVMEYASNGSFVLDAGVYKRDTTKLRLLDG</sequence>
<dbReference type="InterPro" id="IPR017441">
    <property type="entry name" value="Protein_kinase_ATP_BS"/>
</dbReference>
<dbReference type="GO" id="GO:0005737">
    <property type="term" value="C:cytoplasm"/>
    <property type="evidence" value="ECO:0007669"/>
    <property type="project" value="TreeGrafter"/>
</dbReference>
<evidence type="ECO:0000256" key="8">
    <source>
        <dbReference type="ARBA" id="ARBA00048679"/>
    </source>
</evidence>
<evidence type="ECO:0000256" key="9">
    <source>
        <dbReference type="PROSITE-ProRule" id="PRU10141"/>
    </source>
</evidence>
<dbReference type="GO" id="GO:0005524">
    <property type="term" value="F:ATP binding"/>
    <property type="evidence" value="ECO:0007669"/>
    <property type="project" value="UniProtKB-UniRule"/>
</dbReference>
<evidence type="ECO:0000259" key="11">
    <source>
        <dbReference type="PROSITE" id="PS50011"/>
    </source>
</evidence>
<dbReference type="Pfam" id="PF00069">
    <property type="entry name" value="Pkinase"/>
    <property type="match status" value="1"/>
</dbReference>
<organism evidence="12">
    <name type="scientific">Taenia asiatica</name>
    <name type="common">Asian tapeworm</name>
    <dbReference type="NCBI Taxonomy" id="60517"/>
    <lineage>
        <taxon>Eukaryota</taxon>
        <taxon>Metazoa</taxon>
        <taxon>Spiralia</taxon>
        <taxon>Lophotrochozoa</taxon>
        <taxon>Platyhelminthes</taxon>
        <taxon>Cestoda</taxon>
        <taxon>Eucestoda</taxon>
        <taxon>Cyclophyllidea</taxon>
        <taxon>Taeniidae</taxon>
        <taxon>Taenia</taxon>
    </lineage>
</organism>
<dbReference type="FunFam" id="3.30.200.20:FF:000003">
    <property type="entry name" value="Non-specific serine/threonine protein kinase"/>
    <property type="match status" value="1"/>
</dbReference>
<keyword evidence="2" id="KW-0723">Serine/threonine-protein kinase</keyword>
<comment type="catalytic activity">
    <reaction evidence="7">
        <text>L-threonyl-[protein] + ATP = O-phospho-L-threonyl-[protein] + ADP + H(+)</text>
        <dbReference type="Rhea" id="RHEA:46608"/>
        <dbReference type="Rhea" id="RHEA-COMP:11060"/>
        <dbReference type="Rhea" id="RHEA-COMP:11605"/>
        <dbReference type="ChEBI" id="CHEBI:15378"/>
        <dbReference type="ChEBI" id="CHEBI:30013"/>
        <dbReference type="ChEBI" id="CHEBI:30616"/>
        <dbReference type="ChEBI" id="CHEBI:61977"/>
        <dbReference type="ChEBI" id="CHEBI:456216"/>
        <dbReference type="EC" id="2.7.11.1"/>
    </reaction>
</comment>
<keyword evidence="6 9" id="KW-0067">ATP-binding</keyword>
<keyword evidence="4 9" id="KW-0547">Nucleotide-binding</keyword>
<evidence type="ECO:0000256" key="2">
    <source>
        <dbReference type="ARBA" id="ARBA00022527"/>
    </source>
</evidence>
<dbReference type="EC" id="2.7.11.1" evidence="1"/>
<evidence type="ECO:0000256" key="6">
    <source>
        <dbReference type="ARBA" id="ARBA00022840"/>
    </source>
</evidence>
<dbReference type="GO" id="GO:0035556">
    <property type="term" value="P:intracellular signal transduction"/>
    <property type="evidence" value="ECO:0007669"/>
    <property type="project" value="TreeGrafter"/>
</dbReference>
<evidence type="ECO:0000256" key="4">
    <source>
        <dbReference type="ARBA" id="ARBA00022741"/>
    </source>
</evidence>
<keyword evidence="3" id="KW-0808">Transferase</keyword>
<accession>A0A158R8D5</accession>
<protein>
    <recommendedName>
        <fullName evidence="1">non-specific serine/threonine protein kinase</fullName>
        <ecNumber evidence="1">2.7.11.1</ecNumber>
    </recommendedName>
</protein>
<feature type="domain" description="Protein kinase" evidence="11">
    <location>
        <begin position="243"/>
        <end position="435"/>
    </location>
</feature>
<feature type="binding site" evidence="9">
    <location>
        <position position="274"/>
    </location>
    <ligand>
        <name>ATP</name>
        <dbReference type="ChEBI" id="CHEBI:30616"/>
    </ligand>
</feature>
<evidence type="ECO:0000256" key="3">
    <source>
        <dbReference type="ARBA" id="ARBA00022679"/>
    </source>
</evidence>
<evidence type="ECO:0000313" key="12">
    <source>
        <dbReference type="WBParaSite" id="TASK_0000522501-mRNA-1"/>
    </source>
</evidence>
<dbReference type="PANTHER" id="PTHR24346">
    <property type="entry name" value="MAP/MICROTUBULE AFFINITY-REGULATING KINASE"/>
    <property type="match status" value="1"/>
</dbReference>
<feature type="region of interest" description="Disordered" evidence="10">
    <location>
        <begin position="72"/>
        <end position="104"/>
    </location>
</feature>
<dbReference type="PROSITE" id="PS50011">
    <property type="entry name" value="PROTEIN_KINASE_DOM"/>
    <property type="match status" value="1"/>
</dbReference>
<comment type="catalytic activity">
    <reaction evidence="8">
        <text>L-seryl-[protein] + ATP = O-phospho-L-seryl-[protein] + ADP + H(+)</text>
        <dbReference type="Rhea" id="RHEA:17989"/>
        <dbReference type="Rhea" id="RHEA-COMP:9863"/>
        <dbReference type="Rhea" id="RHEA-COMP:11604"/>
        <dbReference type="ChEBI" id="CHEBI:15378"/>
        <dbReference type="ChEBI" id="CHEBI:29999"/>
        <dbReference type="ChEBI" id="CHEBI:30616"/>
        <dbReference type="ChEBI" id="CHEBI:83421"/>
        <dbReference type="ChEBI" id="CHEBI:456216"/>
        <dbReference type="EC" id="2.7.11.1"/>
    </reaction>
</comment>
<keyword evidence="5" id="KW-0418">Kinase</keyword>
<dbReference type="GO" id="GO:0004674">
    <property type="term" value="F:protein serine/threonine kinase activity"/>
    <property type="evidence" value="ECO:0007669"/>
    <property type="project" value="UniProtKB-KW"/>
</dbReference>
<evidence type="ECO:0000256" key="1">
    <source>
        <dbReference type="ARBA" id="ARBA00012513"/>
    </source>
</evidence>
<dbReference type="Gene3D" id="3.30.200.20">
    <property type="entry name" value="Phosphorylase Kinase, domain 1"/>
    <property type="match status" value="2"/>
</dbReference>
<dbReference type="WBParaSite" id="TASK_0000522501-mRNA-1">
    <property type="protein sequence ID" value="TASK_0000522501-mRNA-1"/>
    <property type="gene ID" value="TASK_0000522501"/>
</dbReference>
<name>A0A158R8D5_TAEAS</name>
<evidence type="ECO:0000256" key="5">
    <source>
        <dbReference type="ARBA" id="ARBA00022777"/>
    </source>
</evidence>
<dbReference type="InterPro" id="IPR011009">
    <property type="entry name" value="Kinase-like_dom_sf"/>
</dbReference>
<dbReference type="PROSITE" id="PS00107">
    <property type="entry name" value="PROTEIN_KINASE_ATP"/>
    <property type="match status" value="1"/>
</dbReference>
<dbReference type="STRING" id="60517.A0A158R8D5"/>
<dbReference type="AlphaFoldDB" id="A0A158R8D5"/>
<feature type="compositionally biased region" description="Low complexity" evidence="10">
    <location>
        <begin position="83"/>
        <end position="104"/>
    </location>
</feature>
<evidence type="ECO:0000256" key="10">
    <source>
        <dbReference type="SAM" id="MobiDB-lite"/>
    </source>
</evidence>
<dbReference type="InterPro" id="IPR000719">
    <property type="entry name" value="Prot_kinase_dom"/>
</dbReference>
<reference evidence="12" key="1">
    <citation type="submission" date="2016-04" db="UniProtKB">
        <authorList>
            <consortium name="WormBaseParasite"/>
        </authorList>
    </citation>
    <scope>IDENTIFICATION</scope>
</reference>
<dbReference type="SUPFAM" id="SSF56112">
    <property type="entry name" value="Protein kinase-like (PK-like)"/>
    <property type="match status" value="1"/>
</dbReference>
<proteinExistence type="predicted"/>
<evidence type="ECO:0000256" key="7">
    <source>
        <dbReference type="ARBA" id="ARBA00047899"/>
    </source>
</evidence>
<feature type="region of interest" description="Disordered" evidence="10">
    <location>
        <begin position="159"/>
        <end position="182"/>
    </location>
</feature>